<feature type="transmembrane region" description="Helical" evidence="6">
    <location>
        <begin position="364"/>
        <end position="385"/>
    </location>
</feature>
<dbReference type="GO" id="GO:0016020">
    <property type="term" value="C:membrane"/>
    <property type="evidence" value="ECO:0007669"/>
    <property type="project" value="UniProtKB-SubCell"/>
</dbReference>
<dbReference type="PANTHER" id="PTHR43791">
    <property type="entry name" value="PERMEASE-RELATED"/>
    <property type="match status" value="1"/>
</dbReference>
<accession>A0A2P2SYC3</accession>
<feature type="transmembrane region" description="Helical" evidence="6">
    <location>
        <begin position="112"/>
        <end position="130"/>
    </location>
</feature>
<feature type="transmembrane region" description="Helical" evidence="6">
    <location>
        <begin position="397"/>
        <end position="419"/>
    </location>
</feature>
<dbReference type="Gene3D" id="1.20.1250.20">
    <property type="entry name" value="MFS general substrate transporter like domains"/>
    <property type="match status" value="2"/>
</dbReference>
<evidence type="ECO:0000256" key="6">
    <source>
        <dbReference type="SAM" id="Phobius"/>
    </source>
</evidence>
<feature type="transmembrane region" description="Helical" evidence="6">
    <location>
        <begin position="170"/>
        <end position="191"/>
    </location>
</feature>
<organism evidence="8 9">
    <name type="scientific">Pseudogymnoascus verrucosus</name>
    <dbReference type="NCBI Taxonomy" id="342668"/>
    <lineage>
        <taxon>Eukaryota</taxon>
        <taxon>Fungi</taxon>
        <taxon>Dikarya</taxon>
        <taxon>Ascomycota</taxon>
        <taxon>Pezizomycotina</taxon>
        <taxon>Leotiomycetes</taxon>
        <taxon>Thelebolales</taxon>
        <taxon>Thelebolaceae</taxon>
        <taxon>Pseudogymnoascus</taxon>
    </lineage>
</organism>
<dbReference type="OrthoDB" id="2962993at2759"/>
<keyword evidence="2" id="KW-0813">Transport</keyword>
<keyword evidence="4 6" id="KW-1133">Transmembrane helix</keyword>
<feature type="transmembrane region" description="Helical" evidence="6">
    <location>
        <begin position="337"/>
        <end position="358"/>
    </location>
</feature>
<feature type="transmembrane region" description="Helical" evidence="6">
    <location>
        <begin position="425"/>
        <end position="450"/>
    </location>
</feature>
<dbReference type="RefSeq" id="XP_018135575.1">
    <property type="nucleotide sequence ID" value="XM_018269909.2"/>
</dbReference>
<feature type="transmembrane region" description="Helical" evidence="6">
    <location>
        <begin position="310"/>
        <end position="330"/>
    </location>
</feature>
<dbReference type="GO" id="GO:0022857">
    <property type="term" value="F:transmembrane transporter activity"/>
    <property type="evidence" value="ECO:0007669"/>
    <property type="project" value="InterPro"/>
</dbReference>
<keyword evidence="9" id="KW-1185">Reference proteome</keyword>
<evidence type="ECO:0000259" key="7">
    <source>
        <dbReference type="PROSITE" id="PS50850"/>
    </source>
</evidence>
<feature type="transmembrane region" description="Helical" evidence="6">
    <location>
        <begin position="82"/>
        <end position="100"/>
    </location>
</feature>
<feature type="transmembrane region" description="Helical" evidence="6">
    <location>
        <begin position="203"/>
        <end position="223"/>
    </location>
</feature>
<dbReference type="SUPFAM" id="SSF103473">
    <property type="entry name" value="MFS general substrate transporter"/>
    <property type="match status" value="1"/>
</dbReference>
<evidence type="ECO:0000313" key="9">
    <source>
        <dbReference type="Proteomes" id="UP000091956"/>
    </source>
</evidence>
<keyword evidence="3 6" id="KW-0812">Transmembrane</keyword>
<dbReference type="AlphaFoldDB" id="A0A2P2SYC3"/>
<dbReference type="InterPro" id="IPR020846">
    <property type="entry name" value="MFS_dom"/>
</dbReference>
<dbReference type="FunFam" id="1.20.1250.20:FF:000018">
    <property type="entry name" value="MFS transporter permease"/>
    <property type="match status" value="1"/>
</dbReference>
<protein>
    <recommendedName>
        <fullName evidence="7">Major facilitator superfamily (MFS) profile domain-containing protein</fullName>
    </recommendedName>
</protein>
<dbReference type="PANTHER" id="PTHR43791:SF24">
    <property type="entry name" value="NICOTINIC ACID PLASMA MEMBRANE TRANSPORTER"/>
    <property type="match status" value="1"/>
</dbReference>
<evidence type="ECO:0000256" key="5">
    <source>
        <dbReference type="ARBA" id="ARBA00023136"/>
    </source>
</evidence>
<dbReference type="GeneID" id="28833763"/>
<name>A0A2P2SYC3_9PEZI</name>
<dbReference type="FunFam" id="1.20.1250.20:FF:000013">
    <property type="entry name" value="MFS general substrate transporter"/>
    <property type="match status" value="1"/>
</dbReference>
<dbReference type="EMBL" id="KV460206">
    <property type="protein sequence ID" value="OBU01843.1"/>
    <property type="molecule type" value="Genomic_DNA"/>
</dbReference>
<reference evidence="8 9" key="1">
    <citation type="submission" date="2016-03" db="EMBL/GenBank/DDBJ databases">
        <title>Comparative genomics of Pseudogymnoascus destructans, the fungus causing white-nose syndrome of bats.</title>
        <authorList>
            <person name="Palmer J.M."/>
            <person name="Drees K.P."/>
            <person name="Foster J.T."/>
            <person name="Lindner D.L."/>
        </authorList>
    </citation>
    <scope>NUCLEOTIDE SEQUENCE [LARGE SCALE GENOMIC DNA]</scope>
    <source>
        <strain evidence="8 9">UAMH 10579</strain>
    </source>
</reference>
<evidence type="ECO:0000256" key="3">
    <source>
        <dbReference type="ARBA" id="ARBA00022692"/>
    </source>
</evidence>
<dbReference type="Pfam" id="PF07690">
    <property type="entry name" value="MFS_1"/>
    <property type="match status" value="1"/>
</dbReference>
<sequence length="482" mass="52377">MEKASSRTEISSQVSNIKNSDVDITIFVDPVIEKRALAKFDKFLLPQIAILVMIAYLDRSNIGNAKVFGFEAGAGLSGNQFNIVSTVFYPTYIVFDVFWVVATKRFGADKTLAVALTGWGVTTLGTGFIQRYAQAVAVRLLLGIFEAGLLPSLIFVISTIWSQEHQAKRVAILYIATTVSGAFGGLIAHGIQSMGARLGLSAWRWLFIIEGIVSIVICTASWASMPKNAEEAWFLTAEEKEVMRARKQRDFMYKGSDTFSWSYVTMAVTDPLVYLAGITLFANSICLLGFGTFLPTIIKGLGYTSIQANYLTIPVYAVATIAVGVLSFLSDRLNTRVTLLAVVPIPVIIGYAIVIGTANIAAGYFAMFLVASGIYVFNCLVLTWISINLAPDYKRSVSIPIFVSVANVSGVLSSNIYPATDAPRYIIGNSISLACECIALLGVGAIYLVLRSRNMKKEKLIADGATENGKEGDRGLHFKYLL</sequence>
<feature type="transmembrane region" description="Helical" evidence="6">
    <location>
        <begin position="272"/>
        <end position="298"/>
    </location>
</feature>
<keyword evidence="5 6" id="KW-0472">Membrane</keyword>
<gene>
    <name evidence="8" type="ORF">VE01_00377</name>
</gene>
<dbReference type="Proteomes" id="UP000091956">
    <property type="component" value="Unassembled WGS sequence"/>
</dbReference>
<evidence type="ECO:0000256" key="4">
    <source>
        <dbReference type="ARBA" id="ARBA00022989"/>
    </source>
</evidence>
<dbReference type="InterPro" id="IPR036259">
    <property type="entry name" value="MFS_trans_sf"/>
</dbReference>
<feature type="transmembrane region" description="Helical" evidence="6">
    <location>
        <begin position="43"/>
        <end position="62"/>
    </location>
</feature>
<comment type="subcellular location">
    <subcellularLocation>
        <location evidence="1">Membrane</location>
        <topology evidence="1">Multi-pass membrane protein</topology>
    </subcellularLocation>
</comment>
<reference evidence="9" key="2">
    <citation type="journal article" date="2018" name="Nat. Commun.">
        <title>Extreme sensitivity to ultraviolet light in the fungal pathogen causing white-nose syndrome of bats.</title>
        <authorList>
            <person name="Palmer J.M."/>
            <person name="Drees K.P."/>
            <person name="Foster J.T."/>
            <person name="Lindner D.L."/>
        </authorList>
    </citation>
    <scope>NUCLEOTIDE SEQUENCE [LARGE SCALE GENOMIC DNA]</scope>
    <source>
        <strain evidence="9">UAMH 10579</strain>
    </source>
</reference>
<proteinExistence type="predicted"/>
<feature type="transmembrane region" description="Helical" evidence="6">
    <location>
        <begin position="136"/>
        <end position="158"/>
    </location>
</feature>
<dbReference type="PROSITE" id="PS50850">
    <property type="entry name" value="MFS"/>
    <property type="match status" value="1"/>
</dbReference>
<evidence type="ECO:0000313" key="8">
    <source>
        <dbReference type="EMBL" id="OBU01843.1"/>
    </source>
</evidence>
<feature type="domain" description="Major facilitator superfamily (MFS) profile" evidence="7">
    <location>
        <begin position="44"/>
        <end position="454"/>
    </location>
</feature>
<evidence type="ECO:0000256" key="2">
    <source>
        <dbReference type="ARBA" id="ARBA00022448"/>
    </source>
</evidence>
<evidence type="ECO:0000256" key="1">
    <source>
        <dbReference type="ARBA" id="ARBA00004141"/>
    </source>
</evidence>
<dbReference type="InterPro" id="IPR011701">
    <property type="entry name" value="MFS"/>
</dbReference>